<dbReference type="Gene3D" id="3.40.50.720">
    <property type="entry name" value="NAD(P)-binding Rossmann-like Domain"/>
    <property type="match status" value="1"/>
</dbReference>
<name>A0A6B9ZQC8_9BACT</name>
<dbReference type="PROSITE" id="PS00061">
    <property type="entry name" value="ADH_SHORT"/>
    <property type="match status" value="1"/>
</dbReference>
<dbReference type="GO" id="GO:0016491">
    <property type="term" value="F:oxidoreductase activity"/>
    <property type="evidence" value="ECO:0007669"/>
    <property type="project" value="UniProtKB-KW"/>
</dbReference>
<dbReference type="PANTHER" id="PTHR44169:SF6">
    <property type="entry name" value="NADPH-DEPENDENT 1-ACYLDIHYDROXYACETONE PHOSPHATE REDUCTASE"/>
    <property type="match status" value="1"/>
</dbReference>
<dbReference type="SMART" id="SM00822">
    <property type="entry name" value="PKS_KR"/>
    <property type="match status" value="1"/>
</dbReference>
<dbReference type="PANTHER" id="PTHR44169">
    <property type="entry name" value="NADPH-DEPENDENT 1-ACYLDIHYDROXYACETONE PHOSPHATE REDUCTASE"/>
    <property type="match status" value="1"/>
</dbReference>
<evidence type="ECO:0000256" key="1">
    <source>
        <dbReference type="ARBA" id="ARBA00006484"/>
    </source>
</evidence>
<dbReference type="KEGG" id="chih:GWR21_31120"/>
<dbReference type="InterPro" id="IPR020904">
    <property type="entry name" value="Sc_DH/Rdtase_CS"/>
</dbReference>
<protein>
    <submittedName>
        <fullName evidence="5">SDR family NAD(P)-dependent oxidoreductase</fullName>
    </submittedName>
</protein>
<dbReference type="AlphaFoldDB" id="A0A6B9ZQC8"/>
<keyword evidence="2" id="KW-0560">Oxidoreductase</keyword>
<dbReference type="InterPro" id="IPR036291">
    <property type="entry name" value="NAD(P)-bd_dom_sf"/>
</dbReference>
<evidence type="ECO:0000313" key="6">
    <source>
        <dbReference type="Proteomes" id="UP000476411"/>
    </source>
</evidence>
<evidence type="ECO:0000259" key="4">
    <source>
        <dbReference type="SMART" id="SM00822"/>
    </source>
</evidence>
<evidence type="ECO:0000256" key="3">
    <source>
        <dbReference type="RuleBase" id="RU000363"/>
    </source>
</evidence>
<proteinExistence type="inferred from homology"/>
<evidence type="ECO:0000313" key="5">
    <source>
        <dbReference type="EMBL" id="QHS63874.1"/>
    </source>
</evidence>
<comment type="similarity">
    <text evidence="1 3">Belongs to the short-chain dehydrogenases/reductases (SDR) family.</text>
</comment>
<gene>
    <name evidence="5" type="ORF">GWR21_31120</name>
</gene>
<dbReference type="InterPro" id="IPR002347">
    <property type="entry name" value="SDR_fam"/>
</dbReference>
<evidence type="ECO:0000256" key="2">
    <source>
        <dbReference type="ARBA" id="ARBA00023002"/>
    </source>
</evidence>
<dbReference type="SUPFAM" id="SSF51735">
    <property type="entry name" value="NAD(P)-binding Rossmann-fold domains"/>
    <property type="match status" value="1"/>
</dbReference>
<dbReference type="PRINTS" id="PR00080">
    <property type="entry name" value="SDRFAMILY"/>
</dbReference>
<dbReference type="InterPro" id="IPR057326">
    <property type="entry name" value="KR_dom"/>
</dbReference>
<sequence length="246" mass="25859">MKTSNNTVLITGGGAGIGFQTAKLLSEKGNQVIITGRNADTINKAAAQLKNVTPIVSDVSKEEDVLALAARLKKDFPSLNIVINNAAAAHLYKLEAGANAYSKAAEEMHTNYLSVIRLNEILLPLLSQQPAAAIVNVSSIVAITPGSRLPGYAASKAALHSYTQTLRHTLADTNIKVFELMPPLVNTEFSREIGGENGMPAAGVAAALTDAIASDEYEIHVGNTAELYKLFLSSPAQAFAVMNGGN</sequence>
<keyword evidence="6" id="KW-1185">Reference proteome</keyword>
<dbReference type="EMBL" id="CP048113">
    <property type="protein sequence ID" value="QHS63874.1"/>
    <property type="molecule type" value="Genomic_DNA"/>
</dbReference>
<dbReference type="Pfam" id="PF00106">
    <property type="entry name" value="adh_short"/>
    <property type="match status" value="1"/>
</dbReference>
<accession>A0A6B9ZQC8</accession>
<dbReference type="RefSeq" id="WP_162335590.1">
    <property type="nucleotide sequence ID" value="NZ_CP048113.1"/>
</dbReference>
<dbReference type="PRINTS" id="PR00081">
    <property type="entry name" value="GDHRDH"/>
</dbReference>
<dbReference type="Proteomes" id="UP000476411">
    <property type="component" value="Chromosome"/>
</dbReference>
<organism evidence="5 6">
    <name type="scientific">Chitinophaga agri</name>
    <dbReference type="NCBI Taxonomy" id="2703787"/>
    <lineage>
        <taxon>Bacteria</taxon>
        <taxon>Pseudomonadati</taxon>
        <taxon>Bacteroidota</taxon>
        <taxon>Chitinophagia</taxon>
        <taxon>Chitinophagales</taxon>
        <taxon>Chitinophagaceae</taxon>
        <taxon>Chitinophaga</taxon>
    </lineage>
</organism>
<feature type="domain" description="Ketoreductase" evidence="4">
    <location>
        <begin position="6"/>
        <end position="188"/>
    </location>
</feature>
<reference evidence="5 6" key="1">
    <citation type="submission" date="2020-01" db="EMBL/GenBank/DDBJ databases">
        <title>Complete genome sequence of Chitinophaga sp. H33E-04 isolated from quinoa roots.</title>
        <authorList>
            <person name="Weon H.-Y."/>
            <person name="Lee S.A."/>
        </authorList>
    </citation>
    <scope>NUCLEOTIDE SEQUENCE [LARGE SCALE GENOMIC DNA]</scope>
    <source>
        <strain evidence="5 6">H33E-04</strain>
    </source>
</reference>